<evidence type="ECO:0000313" key="3">
    <source>
        <dbReference type="Proteomes" id="UP000244093"/>
    </source>
</evidence>
<dbReference type="InterPro" id="IPR037914">
    <property type="entry name" value="SpoVT-AbrB_sf"/>
</dbReference>
<protein>
    <recommendedName>
        <fullName evidence="1">SpoVT-AbrB domain-containing protein</fullName>
    </recommendedName>
</protein>
<dbReference type="InterPro" id="IPR007159">
    <property type="entry name" value="SpoVT-AbrB_dom"/>
</dbReference>
<dbReference type="AlphaFoldDB" id="A0A2R7Y5Y3"/>
<sequence>MELVGVYRVLPKLRMTIPREVAERMGLKEGDKLIVYYDEENDRMVVEKWRKK</sequence>
<dbReference type="Gene3D" id="2.10.260.10">
    <property type="match status" value="1"/>
</dbReference>
<name>A0A2R7Y5Y3_9CREN</name>
<reference evidence="2 3" key="1">
    <citation type="journal article" date="2018" name="Syst. Appl. Microbiol.">
        <title>A new symbiotic nanoarchaeote (Candidatus Nanoclepta minutus) and its host (Zestosphaera tikiterensis gen. nov., sp. nov.) from a New Zealand hot spring.</title>
        <authorList>
            <person name="St John E."/>
            <person name="Liu Y."/>
            <person name="Podar M."/>
            <person name="Stott M.B."/>
            <person name="Meneghin J."/>
            <person name="Chen Z."/>
            <person name="Lagutin K."/>
            <person name="Mitchell K."/>
            <person name="Reysenbach A.L."/>
        </authorList>
    </citation>
    <scope>NUCLEOTIDE SEQUENCE [LARGE SCALE GENOMIC DNA]</scope>
    <source>
        <strain evidence="2">NZ3</strain>
    </source>
</reference>
<feature type="domain" description="SpoVT-AbrB" evidence="1">
    <location>
        <begin position="7"/>
        <end position="52"/>
    </location>
</feature>
<evidence type="ECO:0000313" key="2">
    <source>
        <dbReference type="EMBL" id="PUA32282.1"/>
    </source>
</evidence>
<dbReference type="Proteomes" id="UP000244093">
    <property type="component" value="Unassembled WGS sequence"/>
</dbReference>
<evidence type="ECO:0000259" key="1">
    <source>
        <dbReference type="SMART" id="SM00966"/>
    </source>
</evidence>
<gene>
    <name evidence="2" type="ORF">B7O98_06360</name>
</gene>
<comment type="caution">
    <text evidence="2">The sequence shown here is derived from an EMBL/GenBank/DDBJ whole genome shotgun (WGS) entry which is preliminary data.</text>
</comment>
<dbReference type="SUPFAM" id="SSF89447">
    <property type="entry name" value="AbrB/MazE/MraZ-like"/>
    <property type="match status" value="1"/>
</dbReference>
<dbReference type="SMART" id="SM00966">
    <property type="entry name" value="SpoVT_AbrB"/>
    <property type="match status" value="1"/>
</dbReference>
<dbReference type="Pfam" id="PF04014">
    <property type="entry name" value="MazE_antitoxin"/>
    <property type="match status" value="1"/>
</dbReference>
<dbReference type="EMBL" id="NBVN01000004">
    <property type="protein sequence ID" value="PUA32282.1"/>
    <property type="molecule type" value="Genomic_DNA"/>
</dbReference>
<accession>A0A2R7Y5Y3</accession>
<dbReference type="GO" id="GO:0003677">
    <property type="term" value="F:DNA binding"/>
    <property type="evidence" value="ECO:0007669"/>
    <property type="project" value="InterPro"/>
</dbReference>
<dbReference type="NCBIfam" id="TIGR01439">
    <property type="entry name" value="lp_hng_hel_AbrB"/>
    <property type="match status" value="1"/>
</dbReference>
<organism evidence="2 3">
    <name type="scientific">Zestosphaera tikiterensis</name>
    <dbReference type="NCBI Taxonomy" id="1973259"/>
    <lineage>
        <taxon>Archaea</taxon>
        <taxon>Thermoproteota</taxon>
        <taxon>Thermoprotei</taxon>
        <taxon>Desulfurococcales</taxon>
        <taxon>Desulfurococcaceae</taxon>
        <taxon>Zestosphaera</taxon>
    </lineage>
</organism>
<proteinExistence type="predicted"/>